<evidence type="ECO:0000313" key="3">
    <source>
        <dbReference type="Proteomes" id="UP001049176"/>
    </source>
</evidence>
<sequence length="436" mass="49005">MSRQSGGTQQNFRCCTLTMATSEPQKLPFDAVLSILDRITDKNSLYECARTCRSFHEAVIPNLYKSISVVVARYHKSLPQLGPFKAIETHPYLRQYVKSVEISLGLYDYNMHRDRLVPLWKALSHLSNITSFTLKHPEDTYFHLPGILTASIVSALAGCEKLERLTVLSAISAISIERFSSLKTVKAVRFGHLLSSQTLNALGKWFRQAEGGFHTLGILIAHAVGAGDIDQLTPYVSSLHTLHIGRNHGLPPRDLLSLLVHTPRLQFLDVTYYGPQPLGLVERGSGYLNQLQNLAVRYYGFSDLSSSHDFHHWIEYVASSSPLKSFSLISNDRRKYELARELLSILYTKTELEVLNIPDVLLGRSELGTLLGTFKKLRVLSLFLPDINLLVRFSQVPRPHKRSSAHPLAGVLSFIQIKRPAAYINYRDIPASPKNC</sequence>
<reference evidence="2" key="1">
    <citation type="journal article" date="2021" name="Genome Biol. Evol.">
        <title>The assembled and annotated genome of the fairy-ring fungus Marasmius oreades.</title>
        <authorList>
            <person name="Hiltunen M."/>
            <person name="Ament-Velasquez S.L."/>
            <person name="Johannesson H."/>
        </authorList>
    </citation>
    <scope>NUCLEOTIDE SEQUENCE</scope>
    <source>
        <strain evidence="2">03SP1</strain>
    </source>
</reference>
<dbReference type="KEGG" id="more:E1B28_013373"/>
<dbReference type="GeneID" id="66082448"/>
<proteinExistence type="predicted"/>
<comment type="caution">
    <text evidence="2">The sequence shown here is derived from an EMBL/GenBank/DDBJ whole genome shotgun (WGS) entry which is preliminary data.</text>
</comment>
<dbReference type="InterPro" id="IPR001810">
    <property type="entry name" value="F-box_dom"/>
</dbReference>
<dbReference type="EMBL" id="CM032189">
    <property type="protein sequence ID" value="KAG7087403.1"/>
    <property type="molecule type" value="Genomic_DNA"/>
</dbReference>
<accession>A0A9P7RQV0</accession>
<dbReference type="RefSeq" id="XP_043003874.1">
    <property type="nucleotide sequence ID" value="XM_043158525.1"/>
</dbReference>
<dbReference type="Proteomes" id="UP001049176">
    <property type="component" value="Chromosome 9"/>
</dbReference>
<dbReference type="SUPFAM" id="SSF52047">
    <property type="entry name" value="RNI-like"/>
    <property type="match status" value="1"/>
</dbReference>
<evidence type="ECO:0000259" key="1">
    <source>
        <dbReference type="Pfam" id="PF12937"/>
    </source>
</evidence>
<gene>
    <name evidence="2" type="ORF">E1B28_013373</name>
</gene>
<feature type="domain" description="F-box" evidence="1">
    <location>
        <begin position="26"/>
        <end position="67"/>
    </location>
</feature>
<dbReference type="OrthoDB" id="3010419at2759"/>
<protein>
    <recommendedName>
        <fullName evidence="1">F-box domain-containing protein</fullName>
    </recommendedName>
</protein>
<dbReference type="InterPro" id="IPR032675">
    <property type="entry name" value="LRR_dom_sf"/>
</dbReference>
<dbReference type="Gene3D" id="3.80.10.10">
    <property type="entry name" value="Ribonuclease Inhibitor"/>
    <property type="match status" value="1"/>
</dbReference>
<name>A0A9P7RQV0_9AGAR</name>
<organism evidence="2 3">
    <name type="scientific">Marasmius oreades</name>
    <name type="common">fairy-ring Marasmius</name>
    <dbReference type="NCBI Taxonomy" id="181124"/>
    <lineage>
        <taxon>Eukaryota</taxon>
        <taxon>Fungi</taxon>
        <taxon>Dikarya</taxon>
        <taxon>Basidiomycota</taxon>
        <taxon>Agaricomycotina</taxon>
        <taxon>Agaricomycetes</taxon>
        <taxon>Agaricomycetidae</taxon>
        <taxon>Agaricales</taxon>
        <taxon>Marasmiineae</taxon>
        <taxon>Marasmiaceae</taxon>
        <taxon>Marasmius</taxon>
    </lineage>
</organism>
<dbReference type="AlphaFoldDB" id="A0A9P7RQV0"/>
<dbReference type="Pfam" id="PF12937">
    <property type="entry name" value="F-box-like"/>
    <property type="match status" value="1"/>
</dbReference>
<keyword evidence="3" id="KW-1185">Reference proteome</keyword>
<evidence type="ECO:0000313" key="2">
    <source>
        <dbReference type="EMBL" id="KAG7087403.1"/>
    </source>
</evidence>